<evidence type="ECO:0000256" key="8">
    <source>
        <dbReference type="ARBA" id="ARBA00022989"/>
    </source>
</evidence>
<evidence type="ECO:0000256" key="12">
    <source>
        <dbReference type="PIRSR" id="PIRSR000178-1"/>
    </source>
</evidence>
<dbReference type="PROSITE" id="PS01000">
    <property type="entry name" value="SDH_CYT_1"/>
    <property type="match status" value="1"/>
</dbReference>
<dbReference type="InterPro" id="IPR034804">
    <property type="entry name" value="SQR/QFR_C/D"/>
</dbReference>
<comment type="subcellular location">
    <subcellularLocation>
        <location evidence="2">Membrane</location>
        <topology evidence="2">Multi-pass membrane protein</topology>
    </subcellularLocation>
</comment>
<feature type="binding site" description="axial binding residue" evidence="12">
    <location>
        <position position="89"/>
    </location>
    <ligand>
        <name>heme</name>
        <dbReference type="ChEBI" id="CHEBI:30413"/>
        <note>ligand shared with second transmembrane subunit</note>
    </ligand>
    <ligandPart>
        <name>Fe</name>
        <dbReference type="ChEBI" id="CHEBI:18248"/>
    </ligandPart>
</feature>
<proteinExistence type="inferred from homology"/>
<feature type="transmembrane region" description="Helical" evidence="13">
    <location>
        <begin position="70"/>
        <end position="91"/>
    </location>
</feature>
<dbReference type="Pfam" id="PF01127">
    <property type="entry name" value="Sdh_cyt"/>
    <property type="match status" value="1"/>
</dbReference>
<evidence type="ECO:0000256" key="11">
    <source>
        <dbReference type="ARBA" id="ARBA00025912"/>
    </source>
</evidence>
<dbReference type="GO" id="GO:0016020">
    <property type="term" value="C:membrane"/>
    <property type="evidence" value="ECO:0007669"/>
    <property type="project" value="UniProtKB-SubCell"/>
</dbReference>
<evidence type="ECO:0000256" key="3">
    <source>
        <dbReference type="ARBA" id="ARBA00007244"/>
    </source>
</evidence>
<evidence type="ECO:0000256" key="1">
    <source>
        <dbReference type="ARBA" id="ARBA00004050"/>
    </source>
</evidence>
<dbReference type="PANTHER" id="PTHR10978">
    <property type="entry name" value="SUCCINATE DEHYDROGENASE CYTOCHROME B560 SUBUNIT"/>
    <property type="match status" value="1"/>
</dbReference>
<keyword evidence="9 12" id="KW-0408">Iron</keyword>
<organism evidence="14 15">
    <name type="scientific">Lysobacter arseniciresistens ZS79</name>
    <dbReference type="NCBI Taxonomy" id="913325"/>
    <lineage>
        <taxon>Bacteria</taxon>
        <taxon>Pseudomonadati</taxon>
        <taxon>Pseudomonadota</taxon>
        <taxon>Gammaproteobacteria</taxon>
        <taxon>Lysobacterales</taxon>
        <taxon>Lysobacteraceae</taxon>
        <taxon>Novilysobacter</taxon>
    </lineage>
</organism>
<comment type="similarity">
    <text evidence="3">Belongs to the cytochrome b560 family.</text>
</comment>
<keyword evidence="7 12" id="KW-0479">Metal-binding</keyword>
<evidence type="ECO:0000256" key="9">
    <source>
        <dbReference type="ARBA" id="ARBA00023004"/>
    </source>
</evidence>
<dbReference type="eggNOG" id="COG2009">
    <property type="taxonomic scope" value="Bacteria"/>
</dbReference>
<dbReference type="Gene3D" id="1.20.1300.10">
    <property type="entry name" value="Fumarate reductase/succinate dehydrogenase, transmembrane subunit"/>
    <property type="match status" value="1"/>
</dbReference>
<dbReference type="PANTHER" id="PTHR10978:SF5">
    <property type="entry name" value="SUCCINATE DEHYDROGENASE CYTOCHROME B560 SUBUNIT, MITOCHONDRIAL"/>
    <property type="match status" value="1"/>
</dbReference>
<dbReference type="SUPFAM" id="SSF81343">
    <property type="entry name" value="Fumarate reductase respiratory complex transmembrane subunits"/>
    <property type="match status" value="1"/>
</dbReference>
<comment type="caution">
    <text evidence="14">The sequence shown here is derived from an EMBL/GenBank/DDBJ whole genome shotgun (WGS) entry which is preliminary data.</text>
</comment>
<name>A0A0A0F4C8_9GAMM</name>
<feature type="transmembrane region" description="Helical" evidence="13">
    <location>
        <begin position="112"/>
        <end position="132"/>
    </location>
</feature>
<evidence type="ECO:0000256" key="6">
    <source>
        <dbReference type="ARBA" id="ARBA00022692"/>
    </source>
</evidence>
<dbReference type="RefSeq" id="WP_036206270.1">
    <property type="nucleotide sequence ID" value="NZ_AVPT01000001.1"/>
</dbReference>
<dbReference type="AlphaFoldDB" id="A0A0A0F4C8"/>
<evidence type="ECO:0000256" key="2">
    <source>
        <dbReference type="ARBA" id="ARBA00004141"/>
    </source>
</evidence>
<dbReference type="GO" id="GO:0006099">
    <property type="term" value="P:tricarboxylic acid cycle"/>
    <property type="evidence" value="ECO:0007669"/>
    <property type="project" value="InterPro"/>
</dbReference>
<dbReference type="GO" id="GO:0046872">
    <property type="term" value="F:metal ion binding"/>
    <property type="evidence" value="ECO:0007669"/>
    <property type="project" value="UniProtKB-KW"/>
</dbReference>
<evidence type="ECO:0000256" key="7">
    <source>
        <dbReference type="ARBA" id="ARBA00022723"/>
    </source>
</evidence>
<dbReference type="PIRSF" id="PIRSF000178">
    <property type="entry name" value="SDH_cyt_b560"/>
    <property type="match status" value="1"/>
</dbReference>
<evidence type="ECO:0000256" key="10">
    <source>
        <dbReference type="ARBA" id="ARBA00023136"/>
    </source>
</evidence>
<dbReference type="NCBIfam" id="TIGR02970">
    <property type="entry name" value="succ_dehyd_cytB"/>
    <property type="match status" value="1"/>
</dbReference>
<sequence>MANQQRVSDRPRARPLSPHLQVYSWQVQMVTSIIHRGTGIVLALGSLLVVWGVLALAAGPAQWADFGECIRSPLGFLVMFGWSWALAYHLINGIRHLVQDAGYAYEIRSFVLNSWISIFGSLVLTAIIWLLAMTQWGNA</sequence>
<evidence type="ECO:0000313" key="15">
    <source>
        <dbReference type="Proteomes" id="UP000029989"/>
    </source>
</evidence>
<accession>A0A0A0F4C8</accession>
<keyword evidence="8 13" id="KW-1133">Transmembrane helix</keyword>
<reference evidence="14 15" key="1">
    <citation type="journal article" date="2015" name="Stand. Genomic Sci.">
        <title>Genomic information of the arsenic-resistant bacterium Lysobacter arseniciresistens type strain ZS79(T) and comparison of Lysobacter draft genomes.</title>
        <authorList>
            <person name="Liu L."/>
            <person name="Zhang S."/>
            <person name="Luo M."/>
            <person name="Wang G."/>
        </authorList>
    </citation>
    <scope>NUCLEOTIDE SEQUENCE [LARGE SCALE GENOMIC DNA]</scope>
    <source>
        <strain evidence="14 15">ZS79</strain>
    </source>
</reference>
<evidence type="ECO:0000256" key="4">
    <source>
        <dbReference type="ARBA" id="ARBA00020076"/>
    </source>
</evidence>
<keyword evidence="15" id="KW-1185">Reference proteome</keyword>
<dbReference type="InterPro" id="IPR000701">
    <property type="entry name" value="SuccDH_FuR_B_TM-su"/>
</dbReference>
<gene>
    <name evidence="14" type="ORF">N799_00520</name>
</gene>
<keyword evidence="5 12" id="KW-0349">Heme</keyword>
<dbReference type="OrthoDB" id="9799441at2"/>
<keyword evidence="6 13" id="KW-0812">Transmembrane</keyword>
<dbReference type="CDD" id="cd03499">
    <property type="entry name" value="SQR_TypeC_SdhC"/>
    <property type="match status" value="1"/>
</dbReference>
<dbReference type="GO" id="GO:0009055">
    <property type="term" value="F:electron transfer activity"/>
    <property type="evidence" value="ECO:0007669"/>
    <property type="project" value="InterPro"/>
</dbReference>
<evidence type="ECO:0000256" key="13">
    <source>
        <dbReference type="SAM" id="Phobius"/>
    </source>
</evidence>
<evidence type="ECO:0000256" key="5">
    <source>
        <dbReference type="ARBA" id="ARBA00022617"/>
    </source>
</evidence>
<protein>
    <recommendedName>
        <fullName evidence="4">Succinate dehydrogenase cytochrome b556 subunit</fullName>
    </recommendedName>
</protein>
<dbReference type="Proteomes" id="UP000029989">
    <property type="component" value="Unassembled WGS sequence"/>
</dbReference>
<comment type="function">
    <text evidence="1">Membrane-anchoring subunit of succinate dehydrogenase (SDH).</text>
</comment>
<dbReference type="InterPro" id="IPR014314">
    <property type="entry name" value="Succ_DH_cytb556"/>
</dbReference>
<dbReference type="InterPro" id="IPR018495">
    <property type="entry name" value="Succ_DH_cyt_bsu_CS"/>
</dbReference>
<evidence type="ECO:0000313" key="14">
    <source>
        <dbReference type="EMBL" id="KGM57704.1"/>
    </source>
</evidence>
<comment type="subunit">
    <text evidence="11">Part of an enzyme complex containing four subunits: a flavoprotein, an iron-sulfur protein, plus two membrane-anchoring proteins, SdhC and SdhD. The complex can form homotrimers.</text>
</comment>
<comment type="cofactor">
    <cofactor evidence="12">
        <name>heme</name>
        <dbReference type="ChEBI" id="CHEBI:30413"/>
    </cofactor>
    <text evidence="12">The heme is bound between the two transmembrane subunits.</text>
</comment>
<dbReference type="STRING" id="913325.N799_00520"/>
<feature type="transmembrane region" description="Helical" evidence="13">
    <location>
        <begin position="39"/>
        <end position="58"/>
    </location>
</feature>
<dbReference type="EMBL" id="AVPT01000001">
    <property type="protein sequence ID" value="KGM57704.1"/>
    <property type="molecule type" value="Genomic_DNA"/>
</dbReference>
<keyword evidence="10 13" id="KW-0472">Membrane</keyword>